<gene>
    <name evidence="2" type="ORF">PCOR1329_LOCUS22359</name>
</gene>
<keyword evidence="3" id="KW-1185">Reference proteome</keyword>
<organism evidence="2 3">
    <name type="scientific">Prorocentrum cordatum</name>
    <dbReference type="NCBI Taxonomy" id="2364126"/>
    <lineage>
        <taxon>Eukaryota</taxon>
        <taxon>Sar</taxon>
        <taxon>Alveolata</taxon>
        <taxon>Dinophyceae</taxon>
        <taxon>Prorocentrales</taxon>
        <taxon>Prorocentraceae</taxon>
        <taxon>Prorocentrum</taxon>
    </lineage>
</organism>
<feature type="region of interest" description="Disordered" evidence="1">
    <location>
        <begin position="71"/>
        <end position="93"/>
    </location>
</feature>
<feature type="non-terminal residue" evidence="2">
    <location>
        <position position="200"/>
    </location>
</feature>
<proteinExistence type="predicted"/>
<accession>A0ABN9RNR8</accession>
<evidence type="ECO:0000313" key="3">
    <source>
        <dbReference type="Proteomes" id="UP001189429"/>
    </source>
</evidence>
<dbReference type="EMBL" id="CAUYUJ010007461">
    <property type="protein sequence ID" value="CAK0820843.1"/>
    <property type="molecule type" value="Genomic_DNA"/>
</dbReference>
<sequence>MQGVNQTIRIQNACVNQEWYGFKTKVDSYLRFAEKLANSSNTSDNILILCGQNSDTACGWLQHTRRCSTGVRPHHQARQRDGRRGCRQQPLPRVGHDWPYDSLQGRRQVIMQAFGMTTDQFCDVSDCPERPYRYANSGFLMGPPRVLAELLGCMREKGWGNFGKFKFDDQHGLQACMFGDYKNVVALDLSLAAQGQGLLA</sequence>
<dbReference type="Proteomes" id="UP001189429">
    <property type="component" value="Unassembled WGS sequence"/>
</dbReference>
<name>A0ABN9RNR8_9DINO</name>
<evidence type="ECO:0000313" key="2">
    <source>
        <dbReference type="EMBL" id="CAK0820843.1"/>
    </source>
</evidence>
<evidence type="ECO:0000256" key="1">
    <source>
        <dbReference type="SAM" id="MobiDB-lite"/>
    </source>
</evidence>
<protein>
    <submittedName>
        <fullName evidence="2">Uncharacterized protein</fullName>
    </submittedName>
</protein>
<comment type="caution">
    <text evidence="2">The sequence shown here is derived from an EMBL/GenBank/DDBJ whole genome shotgun (WGS) entry which is preliminary data.</text>
</comment>
<reference evidence="2" key="1">
    <citation type="submission" date="2023-10" db="EMBL/GenBank/DDBJ databases">
        <authorList>
            <person name="Chen Y."/>
            <person name="Shah S."/>
            <person name="Dougan E. K."/>
            <person name="Thang M."/>
            <person name="Chan C."/>
        </authorList>
    </citation>
    <scope>NUCLEOTIDE SEQUENCE [LARGE SCALE GENOMIC DNA]</scope>
</reference>